<dbReference type="Proteomes" id="UP000288291">
    <property type="component" value="Unassembled WGS sequence"/>
</dbReference>
<dbReference type="GO" id="GO:0009372">
    <property type="term" value="P:quorum sensing"/>
    <property type="evidence" value="ECO:0007669"/>
    <property type="project" value="InterPro"/>
</dbReference>
<dbReference type="AlphaFoldDB" id="A0A437SXE1"/>
<dbReference type="InterPro" id="IPR038493">
    <property type="entry name" value="MqsR_sf"/>
</dbReference>
<keyword evidence="2" id="KW-1185">Reference proteome</keyword>
<proteinExistence type="predicted"/>
<dbReference type="GO" id="GO:0017148">
    <property type="term" value="P:negative regulation of translation"/>
    <property type="evidence" value="ECO:0007669"/>
    <property type="project" value="InterPro"/>
</dbReference>
<evidence type="ECO:0000313" key="1">
    <source>
        <dbReference type="EMBL" id="RVU71591.1"/>
    </source>
</evidence>
<sequence length="161" mass="19268">MEIVVKKRTSNDVLFLILKLWKYLRKRKISDYKRKLYFFCEFNKWKGNSYYEFIVKYFIIKVKNVNQEFALKILQRLVAEDKFVIVNRRVAHAKGVSNEVAKVVIAQLTSDDFVKVTKDRAFPNEYLWVYETDVGIIYYIKCKFASDLSCVKFISFHPSIY</sequence>
<dbReference type="EMBL" id="RXIA01000003">
    <property type="protein sequence ID" value="RVU71591.1"/>
    <property type="molecule type" value="Genomic_DNA"/>
</dbReference>
<dbReference type="Gene3D" id="3.30.2310.40">
    <property type="match status" value="1"/>
</dbReference>
<gene>
    <name evidence="1" type="ORF">EJK17_01035</name>
</gene>
<name>A0A437SXE1_9LACO</name>
<evidence type="ECO:0000313" key="2">
    <source>
        <dbReference type="Proteomes" id="UP000288291"/>
    </source>
</evidence>
<dbReference type="GO" id="GO:0044010">
    <property type="term" value="P:single-species biofilm formation"/>
    <property type="evidence" value="ECO:0007669"/>
    <property type="project" value="InterPro"/>
</dbReference>
<dbReference type="Pfam" id="PF15723">
    <property type="entry name" value="MqsR_toxin"/>
    <property type="match status" value="1"/>
</dbReference>
<organism evidence="1 2">
    <name type="scientific">Lactobacillus xujianguonis</name>
    <dbReference type="NCBI Taxonomy" id="2495899"/>
    <lineage>
        <taxon>Bacteria</taxon>
        <taxon>Bacillati</taxon>
        <taxon>Bacillota</taxon>
        <taxon>Bacilli</taxon>
        <taxon>Lactobacillales</taxon>
        <taxon>Lactobacillaceae</taxon>
        <taxon>Lactobacillus</taxon>
    </lineage>
</organism>
<reference evidence="1 2" key="1">
    <citation type="submission" date="2018-12" db="EMBL/GenBank/DDBJ databases">
        <authorList>
            <person name="Meng J."/>
        </authorList>
    </citation>
    <scope>NUCLEOTIDE SEQUENCE [LARGE SCALE GENOMIC DNA]</scope>
    <source>
        <strain evidence="1 2">HT111-2</strain>
    </source>
</reference>
<accession>A0A437SXE1</accession>
<comment type="caution">
    <text evidence="1">The sequence shown here is derived from an EMBL/GenBank/DDBJ whole genome shotgun (WGS) entry which is preliminary data.</text>
</comment>
<dbReference type="InterPro" id="IPR031451">
    <property type="entry name" value="MqsR_toxin"/>
</dbReference>
<protein>
    <submittedName>
        <fullName evidence="1">Uncharacterized protein</fullName>
    </submittedName>
</protein>